<dbReference type="AlphaFoldDB" id="A0AAD2G9D2"/>
<dbReference type="Proteomes" id="UP001295423">
    <property type="component" value="Unassembled WGS sequence"/>
</dbReference>
<organism evidence="2 3">
    <name type="scientific">Cylindrotheca closterium</name>
    <dbReference type="NCBI Taxonomy" id="2856"/>
    <lineage>
        <taxon>Eukaryota</taxon>
        <taxon>Sar</taxon>
        <taxon>Stramenopiles</taxon>
        <taxon>Ochrophyta</taxon>
        <taxon>Bacillariophyta</taxon>
        <taxon>Bacillariophyceae</taxon>
        <taxon>Bacillariophycidae</taxon>
        <taxon>Bacillariales</taxon>
        <taxon>Bacillariaceae</taxon>
        <taxon>Cylindrotheca</taxon>
    </lineage>
</organism>
<feature type="compositionally biased region" description="Polar residues" evidence="1">
    <location>
        <begin position="12"/>
        <end position="21"/>
    </location>
</feature>
<gene>
    <name evidence="2" type="ORF">CYCCA115_LOCUS22177</name>
</gene>
<sequence length="267" mass="29759">MAQTAARIRPNGVSTTNSNPLLKNPLFSRNGLQIDESELMEDEEPEHDILPLDEVKLLQERAKTLEHPMPVLNFSPASGGGVLQRVQLVGIFPTTRWLQDPTMPADVKELFGGTPFHALGEYRVGYLDLQESILTATHRHKLLMIVNTGAPGLETGYWGGAFDRLTNKCLAKFKCTGELETTVKEESNPGGGDFFVGFDNTDFPEFVDGKTPPGICVTPFEKLLGVTAQFMIRLQWTGVVHDSMIDIVDKSSRDERKQRAQNRFKTR</sequence>
<protein>
    <submittedName>
        <fullName evidence="2">Uncharacterized protein</fullName>
    </submittedName>
</protein>
<evidence type="ECO:0000313" key="3">
    <source>
        <dbReference type="Proteomes" id="UP001295423"/>
    </source>
</evidence>
<proteinExistence type="predicted"/>
<evidence type="ECO:0000313" key="2">
    <source>
        <dbReference type="EMBL" id="CAJ1966592.1"/>
    </source>
</evidence>
<dbReference type="EMBL" id="CAKOGP040002302">
    <property type="protein sequence ID" value="CAJ1966592.1"/>
    <property type="molecule type" value="Genomic_DNA"/>
</dbReference>
<keyword evidence="3" id="KW-1185">Reference proteome</keyword>
<feature type="region of interest" description="Disordered" evidence="1">
    <location>
        <begin position="1"/>
        <end position="27"/>
    </location>
</feature>
<name>A0AAD2G9D2_9STRA</name>
<accession>A0AAD2G9D2</accession>
<comment type="caution">
    <text evidence="2">The sequence shown here is derived from an EMBL/GenBank/DDBJ whole genome shotgun (WGS) entry which is preliminary data.</text>
</comment>
<reference evidence="2" key="1">
    <citation type="submission" date="2023-08" db="EMBL/GenBank/DDBJ databases">
        <authorList>
            <person name="Audoor S."/>
            <person name="Bilcke G."/>
        </authorList>
    </citation>
    <scope>NUCLEOTIDE SEQUENCE</scope>
</reference>
<evidence type="ECO:0000256" key="1">
    <source>
        <dbReference type="SAM" id="MobiDB-lite"/>
    </source>
</evidence>